<sequence>MAAESAETITLKWLLPDDSTVQLPALPCRRLRSQSSRRRRTQRQLSNEAGSINDLIRKHPRERLFVKPLRWTATHLALLDCHFVRQVARQHGYDSPHTAQDSLPPETCKMLFRSMIRTRLPCYREVRAIDLLGSYRMGAITDRLNFSFAGQVVCQLPCTVFALIPSLNADADGQNEPASLSQKPSLRTWIPRLAYLDADSIARYRHDSLCPRTCIQPEQMSCGRRLARLQLMLPHYDPYIVAVLIALAQRAHGLASRSDGEEPIQVCRPHRIRTHIFSAPFFCFRAVSSRESTHER</sequence>
<proteinExistence type="predicted"/>
<comment type="caution">
    <text evidence="1">The sequence shown here is derived from an EMBL/GenBank/DDBJ whole genome shotgun (WGS) entry which is preliminary data.</text>
</comment>
<accession>A0AAN6MYM9</accession>
<dbReference type="Proteomes" id="UP001303473">
    <property type="component" value="Unassembled WGS sequence"/>
</dbReference>
<keyword evidence="2" id="KW-1185">Reference proteome</keyword>
<gene>
    <name evidence="1" type="ORF">QBC46DRAFT_399337</name>
</gene>
<organism evidence="1 2">
    <name type="scientific">Diplogelasinospora grovesii</name>
    <dbReference type="NCBI Taxonomy" id="303347"/>
    <lineage>
        <taxon>Eukaryota</taxon>
        <taxon>Fungi</taxon>
        <taxon>Dikarya</taxon>
        <taxon>Ascomycota</taxon>
        <taxon>Pezizomycotina</taxon>
        <taxon>Sordariomycetes</taxon>
        <taxon>Sordariomycetidae</taxon>
        <taxon>Sordariales</taxon>
        <taxon>Diplogelasinosporaceae</taxon>
        <taxon>Diplogelasinospora</taxon>
    </lineage>
</organism>
<dbReference type="AlphaFoldDB" id="A0AAN6MYM9"/>
<name>A0AAN6MYM9_9PEZI</name>
<protein>
    <submittedName>
        <fullName evidence="1">Uncharacterized protein</fullName>
    </submittedName>
</protein>
<evidence type="ECO:0000313" key="2">
    <source>
        <dbReference type="Proteomes" id="UP001303473"/>
    </source>
</evidence>
<reference evidence="2" key="1">
    <citation type="journal article" date="2023" name="Mol. Phylogenet. Evol.">
        <title>Genome-scale phylogeny and comparative genomics of the fungal order Sordariales.</title>
        <authorList>
            <person name="Hensen N."/>
            <person name="Bonometti L."/>
            <person name="Westerberg I."/>
            <person name="Brannstrom I.O."/>
            <person name="Guillou S."/>
            <person name="Cros-Aarteil S."/>
            <person name="Calhoun S."/>
            <person name="Haridas S."/>
            <person name="Kuo A."/>
            <person name="Mondo S."/>
            <person name="Pangilinan J."/>
            <person name="Riley R."/>
            <person name="LaButti K."/>
            <person name="Andreopoulos B."/>
            <person name="Lipzen A."/>
            <person name="Chen C."/>
            <person name="Yan M."/>
            <person name="Daum C."/>
            <person name="Ng V."/>
            <person name="Clum A."/>
            <person name="Steindorff A."/>
            <person name="Ohm R.A."/>
            <person name="Martin F."/>
            <person name="Silar P."/>
            <person name="Natvig D.O."/>
            <person name="Lalanne C."/>
            <person name="Gautier V."/>
            <person name="Ament-Velasquez S.L."/>
            <person name="Kruys A."/>
            <person name="Hutchinson M.I."/>
            <person name="Powell A.J."/>
            <person name="Barry K."/>
            <person name="Miller A.N."/>
            <person name="Grigoriev I.V."/>
            <person name="Debuchy R."/>
            <person name="Gladieux P."/>
            <person name="Hiltunen Thoren M."/>
            <person name="Johannesson H."/>
        </authorList>
    </citation>
    <scope>NUCLEOTIDE SEQUENCE [LARGE SCALE GENOMIC DNA]</scope>
    <source>
        <strain evidence="2">CBS 340.73</strain>
    </source>
</reference>
<evidence type="ECO:0000313" key="1">
    <source>
        <dbReference type="EMBL" id="KAK3934643.1"/>
    </source>
</evidence>
<dbReference type="EMBL" id="MU853972">
    <property type="protein sequence ID" value="KAK3934643.1"/>
    <property type="molecule type" value="Genomic_DNA"/>
</dbReference>